<comment type="catalytic activity">
    <reaction evidence="1">
        <text>an N-(ADP-alpha-D-ribosyl)-thymidine in DNA + H2O = a thymidine in DNA + ADP-D-ribose</text>
        <dbReference type="Rhea" id="RHEA:71655"/>
        <dbReference type="Rhea" id="RHEA-COMP:13556"/>
        <dbReference type="Rhea" id="RHEA-COMP:18051"/>
        <dbReference type="ChEBI" id="CHEBI:15377"/>
        <dbReference type="ChEBI" id="CHEBI:57967"/>
        <dbReference type="ChEBI" id="CHEBI:137386"/>
        <dbReference type="ChEBI" id="CHEBI:191199"/>
    </reaction>
    <physiologicalReaction direction="left-to-right" evidence="1">
        <dbReference type="Rhea" id="RHEA:71656"/>
    </physiologicalReaction>
</comment>
<dbReference type="PANTHER" id="PTHR12521:SF0">
    <property type="entry name" value="ADP-RIBOSE GLYCOHYDROLASE OARD1"/>
    <property type="match status" value="1"/>
</dbReference>
<dbReference type="InterPro" id="IPR043472">
    <property type="entry name" value="Macro_dom-like"/>
</dbReference>
<dbReference type="EMBL" id="FNFK01000055">
    <property type="protein sequence ID" value="SDK72082.1"/>
    <property type="molecule type" value="Genomic_DNA"/>
</dbReference>
<evidence type="ECO:0000259" key="2">
    <source>
        <dbReference type="PROSITE" id="PS51154"/>
    </source>
</evidence>
<dbReference type="RefSeq" id="WP_091268452.1">
    <property type="nucleotide sequence ID" value="NZ_FNFK01000055.1"/>
</dbReference>
<feature type="domain" description="Macro" evidence="2">
    <location>
        <begin position="1"/>
        <end position="149"/>
    </location>
</feature>
<protein>
    <submittedName>
        <fullName evidence="3">O-acetyl-ADP-ribose deacetylase (Regulator of RNase III), contains Macro domain</fullName>
    </submittedName>
</protein>
<evidence type="ECO:0000313" key="3">
    <source>
        <dbReference type="EMBL" id="SDK72082.1"/>
    </source>
</evidence>
<keyword evidence="4" id="KW-1185">Reference proteome</keyword>
<name>A0A1G9E7H6_9LACT</name>
<dbReference type="PANTHER" id="PTHR12521">
    <property type="entry name" value="PROTEIN C6ORF130"/>
    <property type="match status" value="1"/>
</dbReference>
<dbReference type="Proteomes" id="UP000199433">
    <property type="component" value="Unassembled WGS sequence"/>
</dbReference>
<dbReference type="AlphaFoldDB" id="A0A1G9E7H6"/>
<gene>
    <name evidence="3" type="ORF">SAMN04488098_10559</name>
</gene>
<sequence>MLLYVEQDIFESQAQVIVNTVNTVGVMGKGIAKKYKQLYPDMYKQYRLYCEQELLDIGKLWLYKDENKWILNFPTKKHWRNPSKIEYIEKGLEKFVSTYEDKGIYSVSFPQLGAGNGGLNWEKEVKPLMERYLKDLPIDIFVHIVNRTGKVLEHKNIKDTKKWLQKQPSALSIDFVWEDLLQEINKNQGEIFNWSVKDNYETEEIVVNTSDDLIEFNKEDFYDLWIKLRDYGYIFITDFPEKYQTKSRSSKLLMVFTMLPYIEPLSALNHLNQVTTGVTIKNINLPEENHESVTQQLEMIFG</sequence>
<reference evidence="4" key="1">
    <citation type="submission" date="2016-10" db="EMBL/GenBank/DDBJ databases">
        <authorList>
            <person name="Varghese N."/>
            <person name="Submissions S."/>
        </authorList>
    </citation>
    <scope>NUCLEOTIDE SEQUENCE [LARGE SCALE GENOMIC DNA]</scope>
    <source>
        <strain evidence="4">DSM 19181</strain>
    </source>
</reference>
<dbReference type="Pfam" id="PF01661">
    <property type="entry name" value="Macro"/>
    <property type="match status" value="1"/>
</dbReference>
<evidence type="ECO:0000313" key="4">
    <source>
        <dbReference type="Proteomes" id="UP000199433"/>
    </source>
</evidence>
<proteinExistence type="predicted"/>
<dbReference type="SUPFAM" id="SSF52949">
    <property type="entry name" value="Macro domain-like"/>
    <property type="match status" value="1"/>
</dbReference>
<dbReference type="SMART" id="SM00506">
    <property type="entry name" value="A1pp"/>
    <property type="match status" value="1"/>
</dbReference>
<dbReference type="CDD" id="cd02901">
    <property type="entry name" value="Macro_Poa1p-like"/>
    <property type="match status" value="1"/>
</dbReference>
<organism evidence="3 4">
    <name type="scientific">Alkalibacterium thalassium</name>
    <dbReference type="NCBI Taxonomy" id="426701"/>
    <lineage>
        <taxon>Bacteria</taxon>
        <taxon>Bacillati</taxon>
        <taxon>Bacillota</taxon>
        <taxon>Bacilli</taxon>
        <taxon>Lactobacillales</taxon>
        <taxon>Carnobacteriaceae</taxon>
        <taxon>Alkalibacterium</taxon>
    </lineage>
</organism>
<dbReference type="InterPro" id="IPR002589">
    <property type="entry name" value="Macro_dom"/>
</dbReference>
<dbReference type="Gene3D" id="3.40.220.10">
    <property type="entry name" value="Leucine Aminopeptidase, subunit E, domain 1"/>
    <property type="match status" value="1"/>
</dbReference>
<dbReference type="PROSITE" id="PS51154">
    <property type="entry name" value="MACRO"/>
    <property type="match status" value="1"/>
</dbReference>
<dbReference type="OrthoDB" id="9780211at2"/>
<dbReference type="InterPro" id="IPR050892">
    <property type="entry name" value="ADP-ribose_metab_enzymes"/>
</dbReference>
<accession>A0A1G9E7H6</accession>
<evidence type="ECO:0000256" key="1">
    <source>
        <dbReference type="ARBA" id="ARBA00035885"/>
    </source>
</evidence>
<dbReference type="GO" id="GO:0140291">
    <property type="term" value="P:peptidyl-glutamate ADP-deribosylation"/>
    <property type="evidence" value="ECO:0007669"/>
    <property type="project" value="TreeGrafter"/>
</dbReference>